<keyword evidence="2" id="KW-1185">Reference proteome</keyword>
<dbReference type="STRING" id="251229.Chro_4950"/>
<dbReference type="Proteomes" id="UP000010384">
    <property type="component" value="Chromosome"/>
</dbReference>
<protein>
    <submittedName>
        <fullName evidence="1">Uncharacterized protein</fullName>
    </submittedName>
</protein>
<evidence type="ECO:0000313" key="1">
    <source>
        <dbReference type="EMBL" id="AFY90328.1"/>
    </source>
</evidence>
<evidence type="ECO:0000313" key="2">
    <source>
        <dbReference type="Proteomes" id="UP000010384"/>
    </source>
</evidence>
<sequence>MELIITYSIVHICLVAASWLSTNAKNRPISPPTRYLGSTDIEPEVTIEMQKTRLWF</sequence>
<dbReference type="KEGG" id="cthe:Chro_4950"/>
<name>K9U6X3_CHRTP</name>
<accession>K9U6X3</accession>
<organism evidence="1 2">
    <name type="scientific">Chroococcidiopsis thermalis (strain PCC 7203)</name>
    <dbReference type="NCBI Taxonomy" id="251229"/>
    <lineage>
        <taxon>Bacteria</taxon>
        <taxon>Bacillati</taxon>
        <taxon>Cyanobacteriota</taxon>
        <taxon>Cyanophyceae</taxon>
        <taxon>Chroococcidiopsidales</taxon>
        <taxon>Chroococcidiopsidaceae</taxon>
        <taxon>Chroococcidiopsis</taxon>
    </lineage>
</organism>
<reference evidence="1 2" key="1">
    <citation type="submission" date="2012-06" db="EMBL/GenBank/DDBJ databases">
        <title>Finished chromosome of genome of Chroococcidiopsis thermalis PCC 7203.</title>
        <authorList>
            <consortium name="US DOE Joint Genome Institute"/>
            <person name="Gugger M."/>
            <person name="Coursin T."/>
            <person name="Rippka R."/>
            <person name="Tandeau De Marsac N."/>
            <person name="Huntemann M."/>
            <person name="Wei C.-L."/>
            <person name="Han J."/>
            <person name="Detter J.C."/>
            <person name="Han C."/>
            <person name="Tapia R."/>
            <person name="Davenport K."/>
            <person name="Daligault H."/>
            <person name="Erkkila T."/>
            <person name="Gu W."/>
            <person name="Munk A.C.C."/>
            <person name="Teshima H."/>
            <person name="Xu Y."/>
            <person name="Chain P."/>
            <person name="Chen A."/>
            <person name="Krypides N."/>
            <person name="Mavromatis K."/>
            <person name="Markowitz V."/>
            <person name="Szeto E."/>
            <person name="Ivanova N."/>
            <person name="Mikhailova N."/>
            <person name="Ovchinnikova G."/>
            <person name="Pagani I."/>
            <person name="Pati A."/>
            <person name="Goodwin L."/>
            <person name="Peters L."/>
            <person name="Pitluck S."/>
            <person name="Woyke T."/>
            <person name="Kerfeld C."/>
        </authorList>
    </citation>
    <scope>NUCLEOTIDE SEQUENCE [LARGE SCALE GENOMIC DNA]</scope>
    <source>
        <strain evidence="1 2">PCC 7203</strain>
    </source>
</reference>
<proteinExistence type="predicted"/>
<dbReference type="HOGENOM" id="CLU_3005833_0_0_3"/>
<dbReference type="AlphaFoldDB" id="K9U6X3"/>
<gene>
    <name evidence="1" type="ORF">Chro_4950</name>
</gene>
<dbReference type="EMBL" id="CP003597">
    <property type="protein sequence ID" value="AFY90328.1"/>
    <property type="molecule type" value="Genomic_DNA"/>
</dbReference>
<dbReference type="InParanoid" id="K9U6X3"/>